<evidence type="ECO:0000256" key="1">
    <source>
        <dbReference type="SAM" id="MobiDB-lite"/>
    </source>
</evidence>
<dbReference type="AlphaFoldDB" id="B6Q6Z8"/>
<gene>
    <name evidence="3" type="ORF">PMAA_025410</name>
</gene>
<feature type="signal peptide" evidence="2">
    <location>
        <begin position="1"/>
        <end position="18"/>
    </location>
</feature>
<protein>
    <submittedName>
        <fullName evidence="3">GPI anchored serine-threonine rich protein</fullName>
    </submittedName>
</protein>
<accession>B6Q6Z8</accession>
<evidence type="ECO:0000313" key="4">
    <source>
        <dbReference type="Proteomes" id="UP000001294"/>
    </source>
</evidence>
<organism evidence="3 4">
    <name type="scientific">Talaromyces marneffei (strain ATCC 18224 / CBS 334.59 / QM 7333)</name>
    <name type="common">Penicillium marneffei</name>
    <dbReference type="NCBI Taxonomy" id="441960"/>
    <lineage>
        <taxon>Eukaryota</taxon>
        <taxon>Fungi</taxon>
        <taxon>Dikarya</taxon>
        <taxon>Ascomycota</taxon>
        <taxon>Pezizomycotina</taxon>
        <taxon>Eurotiomycetes</taxon>
        <taxon>Eurotiomycetidae</taxon>
        <taxon>Eurotiales</taxon>
        <taxon>Trichocomaceae</taxon>
        <taxon>Talaromyces</taxon>
        <taxon>Talaromyces sect. Talaromyces</taxon>
    </lineage>
</organism>
<evidence type="ECO:0000256" key="2">
    <source>
        <dbReference type="SAM" id="SignalP"/>
    </source>
</evidence>
<dbReference type="HOGENOM" id="CLU_104756_1_0_1"/>
<keyword evidence="4" id="KW-1185">Reference proteome</keyword>
<dbReference type="Proteomes" id="UP000001294">
    <property type="component" value="Unassembled WGS sequence"/>
</dbReference>
<feature type="region of interest" description="Disordered" evidence="1">
    <location>
        <begin position="107"/>
        <end position="149"/>
    </location>
</feature>
<dbReference type="OrthoDB" id="2507140at2759"/>
<dbReference type="EMBL" id="DS995899">
    <property type="protein sequence ID" value="EEA27688.1"/>
    <property type="molecule type" value="Genomic_DNA"/>
</dbReference>
<proteinExistence type="predicted"/>
<evidence type="ECO:0000313" key="3">
    <source>
        <dbReference type="EMBL" id="EEA27688.1"/>
    </source>
</evidence>
<name>B6Q6Z8_TALMQ</name>
<feature type="chain" id="PRO_5002847734" evidence="2">
    <location>
        <begin position="19"/>
        <end position="180"/>
    </location>
</feature>
<reference evidence="4" key="1">
    <citation type="journal article" date="2015" name="Genome Announc.">
        <title>Genome sequence of the AIDS-associated pathogen Penicillium marneffei (ATCC18224) and its near taxonomic relative Talaromyces stipitatus (ATCC10500).</title>
        <authorList>
            <person name="Nierman W.C."/>
            <person name="Fedorova-Abrams N.D."/>
            <person name="Andrianopoulos A."/>
        </authorList>
    </citation>
    <scope>NUCLEOTIDE SEQUENCE [LARGE SCALE GENOMIC DNA]</scope>
    <source>
        <strain evidence="4">ATCC 18224 / CBS 334.59 / QM 7333</strain>
    </source>
</reference>
<dbReference type="VEuPathDB" id="FungiDB:PMAA_025410"/>
<sequence length="180" mass="17782">MRFSTAIATLLTVGLAAAHSRRASCAAQNILDACLATERAQLTLCEASDWDCLCEQSRSVLTCYNNCPGDSGHFGAQQTMVSYCNAASAYGTSTSTTASSHTATSAASSASESASESASSTASESTATETGTATSGRTSSTSTASGRLATSSSSAAAPVTGTLAHGGFVAALALGLGLVL</sequence>
<keyword evidence="2" id="KW-0732">Signal</keyword>